<dbReference type="AlphaFoldDB" id="A0A9Q7AB25"/>
<dbReference type="InterPro" id="IPR001279">
    <property type="entry name" value="Metallo-B-lactamas"/>
</dbReference>
<dbReference type="KEGG" id="aram:KAR29_05915"/>
<sequence length="268" mass="28630">MMLRFLVDNHCGRGDLLAEHGLSVLIETPRGTLLFDGGAGRALLANAATLGVDLGAVDAVVASHGHSDHTGGLARLASLGSFPLYGHPALWGEKIAYRGGKRSFVGCQLSRHAVDFRPVEGVVEIVEGLWAVTTSPEERDRALVPSTPRLLLRDERGTGPDPMADDLSLVLRGPGGYSVLFGCAHGGAANILEKVARTFGTRRFYSVAGGMHMAGQDRPFVERVIEALAAYEVSLWRPCHCTGLEALCAMERVLHDVRWAAAGTVLEL</sequence>
<feature type="domain" description="Metallo-beta-lactamase" evidence="1">
    <location>
        <begin position="20"/>
        <end position="240"/>
    </location>
</feature>
<name>A0A9Q7AB25_9BACT</name>
<dbReference type="InterPro" id="IPR036866">
    <property type="entry name" value="RibonucZ/Hydroxyglut_hydro"/>
</dbReference>
<evidence type="ECO:0000313" key="2">
    <source>
        <dbReference type="EMBL" id="QTX33406.1"/>
    </source>
</evidence>
<dbReference type="SUPFAM" id="SSF56281">
    <property type="entry name" value="Metallo-hydrolase/oxidoreductase"/>
    <property type="match status" value="1"/>
</dbReference>
<dbReference type="InterPro" id="IPR052926">
    <property type="entry name" value="Metallo-beta-lactamase_dom"/>
</dbReference>
<organism evidence="2 3">
    <name type="scientific">Aminithiophilus ramosus</name>
    <dbReference type="NCBI Taxonomy" id="3029084"/>
    <lineage>
        <taxon>Bacteria</taxon>
        <taxon>Thermotogati</taxon>
        <taxon>Synergistota</taxon>
        <taxon>Synergistia</taxon>
        <taxon>Synergistales</taxon>
        <taxon>Aminithiophilaceae</taxon>
        <taxon>Aminithiophilus</taxon>
    </lineage>
</organism>
<dbReference type="EMBL" id="CP072943">
    <property type="protein sequence ID" value="QTX33406.1"/>
    <property type="molecule type" value="Genomic_DNA"/>
</dbReference>
<protein>
    <submittedName>
        <fullName evidence="2">MBL fold metallo-hydrolase</fullName>
    </submittedName>
</protein>
<dbReference type="PANTHER" id="PTHR13754:SF13">
    <property type="entry name" value="METALLO-BETA-LACTAMASE SUPERFAMILY PROTEIN (AFU_ORTHOLOGUE AFUA_3G07630)"/>
    <property type="match status" value="1"/>
</dbReference>
<dbReference type="Gene3D" id="3.60.15.10">
    <property type="entry name" value="Ribonuclease Z/Hydroxyacylglutathione hydrolase-like"/>
    <property type="match status" value="1"/>
</dbReference>
<dbReference type="Pfam" id="PF00753">
    <property type="entry name" value="Lactamase_B"/>
    <property type="match status" value="1"/>
</dbReference>
<dbReference type="CDD" id="cd07713">
    <property type="entry name" value="DHPS-like_MBL-fold"/>
    <property type="match status" value="1"/>
</dbReference>
<proteinExistence type="predicted"/>
<keyword evidence="3" id="KW-1185">Reference proteome</keyword>
<dbReference type="Proteomes" id="UP000671879">
    <property type="component" value="Chromosome"/>
</dbReference>
<dbReference type="GO" id="GO:0016740">
    <property type="term" value="F:transferase activity"/>
    <property type="evidence" value="ECO:0007669"/>
    <property type="project" value="TreeGrafter"/>
</dbReference>
<dbReference type="SMART" id="SM00849">
    <property type="entry name" value="Lactamase_B"/>
    <property type="match status" value="1"/>
</dbReference>
<dbReference type="PANTHER" id="PTHR13754">
    <property type="entry name" value="METALLO-BETA-LACTAMASE SUPERFAMILY PROTEIN"/>
    <property type="match status" value="1"/>
</dbReference>
<evidence type="ECO:0000313" key="3">
    <source>
        <dbReference type="Proteomes" id="UP000671879"/>
    </source>
</evidence>
<reference evidence="3" key="1">
    <citation type="submission" date="2021-04" db="EMBL/GenBank/DDBJ databases">
        <title>A novel Synergistetes isolate from a pyrite-forming mixed culture.</title>
        <authorList>
            <person name="Bunk B."/>
            <person name="Sproer C."/>
            <person name="Spring S."/>
            <person name="Pester M."/>
        </authorList>
    </citation>
    <scope>NUCLEOTIDE SEQUENCE [LARGE SCALE GENOMIC DNA]</scope>
    <source>
        <strain evidence="3">J.5.4.2-T.3.5.2</strain>
    </source>
</reference>
<evidence type="ECO:0000259" key="1">
    <source>
        <dbReference type="SMART" id="SM00849"/>
    </source>
</evidence>
<dbReference type="RefSeq" id="WP_274374692.1">
    <property type="nucleotide sequence ID" value="NZ_CP072943.1"/>
</dbReference>
<dbReference type="InterPro" id="IPR041712">
    <property type="entry name" value="DHPS-like_MBL-fold"/>
</dbReference>
<gene>
    <name evidence="2" type="ORF">KAR29_05915</name>
</gene>
<accession>A0A9Q7AB25</accession>